<evidence type="ECO:0000256" key="2">
    <source>
        <dbReference type="ARBA" id="ARBA00022527"/>
    </source>
</evidence>
<dbReference type="EMBL" id="CADCXV010000950">
    <property type="protein sequence ID" value="CAB0039317.1"/>
    <property type="molecule type" value="Genomic_DNA"/>
</dbReference>
<evidence type="ECO:0000256" key="3">
    <source>
        <dbReference type="ARBA" id="ARBA00022679"/>
    </source>
</evidence>
<dbReference type="InterPro" id="IPR011009">
    <property type="entry name" value="Kinase-like_dom_sf"/>
</dbReference>
<keyword evidence="11" id="KW-1185">Reference proteome</keyword>
<evidence type="ECO:0000256" key="4">
    <source>
        <dbReference type="ARBA" id="ARBA00022741"/>
    </source>
</evidence>
<dbReference type="SUPFAM" id="SSF56219">
    <property type="entry name" value="DNase I-like"/>
    <property type="match status" value="1"/>
</dbReference>
<evidence type="ECO:0000256" key="6">
    <source>
        <dbReference type="ARBA" id="ARBA00022840"/>
    </source>
</evidence>
<evidence type="ECO:0000256" key="5">
    <source>
        <dbReference type="ARBA" id="ARBA00022777"/>
    </source>
</evidence>
<keyword evidence="2" id="KW-0723">Serine/threonine-protein kinase</keyword>
<dbReference type="Gene3D" id="3.30.200.20">
    <property type="entry name" value="Phosphorylase Kinase, domain 1"/>
    <property type="match status" value="1"/>
</dbReference>
<keyword evidence="4" id="KW-0547">Nucleotide-binding</keyword>
<evidence type="ECO:0000313" key="10">
    <source>
        <dbReference type="EMBL" id="CAB0039317.1"/>
    </source>
</evidence>
<dbReference type="GO" id="GO:0004674">
    <property type="term" value="F:protein serine/threonine kinase activity"/>
    <property type="evidence" value="ECO:0007669"/>
    <property type="project" value="UniProtKB-KW"/>
</dbReference>
<reference evidence="10 11" key="1">
    <citation type="submission" date="2020-02" db="EMBL/GenBank/DDBJ databases">
        <authorList>
            <person name="Ferguson B K."/>
        </authorList>
    </citation>
    <scope>NUCLEOTIDE SEQUENCE [LARGE SCALE GENOMIC DNA]</scope>
</reference>
<keyword evidence="3" id="KW-0808">Transferase</keyword>
<dbReference type="Gene3D" id="3.60.10.10">
    <property type="entry name" value="Endonuclease/exonuclease/phosphatase"/>
    <property type="match status" value="1"/>
</dbReference>
<gene>
    <name evidence="10" type="ORF">TBRA_LOCUS11064</name>
</gene>
<name>A0A6H5IR21_9HYME</name>
<dbReference type="GO" id="GO:0007224">
    <property type="term" value="P:smoothened signaling pathway"/>
    <property type="evidence" value="ECO:0007669"/>
    <property type="project" value="TreeGrafter"/>
</dbReference>
<dbReference type="Proteomes" id="UP000479190">
    <property type="component" value="Unassembled WGS sequence"/>
</dbReference>
<organism evidence="10 11">
    <name type="scientific">Trichogramma brassicae</name>
    <dbReference type="NCBI Taxonomy" id="86971"/>
    <lineage>
        <taxon>Eukaryota</taxon>
        <taxon>Metazoa</taxon>
        <taxon>Ecdysozoa</taxon>
        <taxon>Arthropoda</taxon>
        <taxon>Hexapoda</taxon>
        <taxon>Insecta</taxon>
        <taxon>Pterygota</taxon>
        <taxon>Neoptera</taxon>
        <taxon>Endopterygota</taxon>
        <taxon>Hymenoptera</taxon>
        <taxon>Apocrita</taxon>
        <taxon>Proctotrupomorpha</taxon>
        <taxon>Chalcidoidea</taxon>
        <taxon>Trichogrammatidae</taxon>
        <taxon>Trichogramma</taxon>
    </lineage>
</organism>
<keyword evidence="6" id="KW-0067">ATP-binding</keyword>
<proteinExistence type="predicted"/>
<dbReference type="SUPFAM" id="SSF56112">
    <property type="entry name" value="Protein kinase-like (PK-like)"/>
    <property type="match status" value="1"/>
</dbReference>
<dbReference type="InterPro" id="IPR008271">
    <property type="entry name" value="Ser/Thr_kinase_AS"/>
</dbReference>
<dbReference type="InterPro" id="IPR036691">
    <property type="entry name" value="Endo/exonu/phosph_ase_sf"/>
</dbReference>
<comment type="catalytic activity">
    <reaction evidence="8">
        <text>L-seryl-[protein] + ATP = O-phospho-L-seryl-[protein] + ADP + H(+)</text>
        <dbReference type="Rhea" id="RHEA:17989"/>
        <dbReference type="Rhea" id="RHEA-COMP:9863"/>
        <dbReference type="Rhea" id="RHEA-COMP:11604"/>
        <dbReference type="ChEBI" id="CHEBI:15378"/>
        <dbReference type="ChEBI" id="CHEBI:29999"/>
        <dbReference type="ChEBI" id="CHEBI:30616"/>
        <dbReference type="ChEBI" id="CHEBI:83421"/>
        <dbReference type="ChEBI" id="CHEBI:456216"/>
        <dbReference type="EC" id="2.7.11.1"/>
    </reaction>
</comment>
<dbReference type="InterPro" id="IPR000719">
    <property type="entry name" value="Prot_kinase_dom"/>
</dbReference>
<dbReference type="EC" id="2.7.11.1" evidence="1"/>
<dbReference type="Gene3D" id="1.10.510.10">
    <property type="entry name" value="Transferase(Phosphotransferase) domain 1"/>
    <property type="match status" value="1"/>
</dbReference>
<evidence type="ECO:0000256" key="7">
    <source>
        <dbReference type="ARBA" id="ARBA00047899"/>
    </source>
</evidence>
<dbReference type="GO" id="GO:0005737">
    <property type="term" value="C:cytoplasm"/>
    <property type="evidence" value="ECO:0007669"/>
    <property type="project" value="UniProtKB-ARBA"/>
</dbReference>
<comment type="catalytic activity">
    <reaction evidence="7">
        <text>L-threonyl-[protein] + ATP = O-phospho-L-threonyl-[protein] + ADP + H(+)</text>
        <dbReference type="Rhea" id="RHEA:46608"/>
        <dbReference type="Rhea" id="RHEA-COMP:11060"/>
        <dbReference type="Rhea" id="RHEA-COMP:11605"/>
        <dbReference type="ChEBI" id="CHEBI:15378"/>
        <dbReference type="ChEBI" id="CHEBI:30013"/>
        <dbReference type="ChEBI" id="CHEBI:30616"/>
        <dbReference type="ChEBI" id="CHEBI:61977"/>
        <dbReference type="ChEBI" id="CHEBI:456216"/>
        <dbReference type="EC" id="2.7.11.1"/>
    </reaction>
</comment>
<protein>
    <recommendedName>
        <fullName evidence="1">non-specific serine/threonine protein kinase</fullName>
        <ecNumber evidence="1">2.7.11.1</ecNumber>
    </recommendedName>
</protein>
<dbReference type="GO" id="GO:0005524">
    <property type="term" value="F:ATP binding"/>
    <property type="evidence" value="ECO:0007669"/>
    <property type="project" value="UniProtKB-KW"/>
</dbReference>
<dbReference type="PROSITE" id="PS50011">
    <property type="entry name" value="PROTEIN_KINASE_DOM"/>
    <property type="match status" value="1"/>
</dbReference>
<dbReference type="AlphaFoldDB" id="A0A6H5IR21"/>
<dbReference type="SMART" id="SM00220">
    <property type="entry name" value="S_TKc"/>
    <property type="match status" value="1"/>
</dbReference>
<dbReference type="Pfam" id="PF14529">
    <property type="entry name" value="Exo_endo_phos_2"/>
    <property type="match status" value="1"/>
</dbReference>
<dbReference type="PROSITE" id="PS00108">
    <property type="entry name" value="PROTEIN_KINASE_ST"/>
    <property type="match status" value="1"/>
</dbReference>
<feature type="domain" description="Protein kinase" evidence="9">
    <location>
        <begin position="1"/>
        <end position="217"/>
    </location>
</feature>
<keyword evidence="5" id="KW-0418">Kinase</keyword>
<evidence type="ECO:0000259" key="9">
    <source>
        <dbReference type="PROSITE" id="PS50011"/>
    </source>
</evidence>
<dbReference type="OrthoDB" id="266718at2759"/>
<dbReference type="PANTHER" id="PTHR22983">
    <property type="entry name" value="PROTEIN KINASE RELATED"/>
    <property type="match status" value="1"/>
</dbReference>
<evidence type="ECO:0000256" key="1">
    <source>
        <dbReference type="ARBA" id="ARBA00012513"/>
    </source>
</evidence>
<dbReference type="Pfam" id="PF00069">
    <property type="entry name" value="Pkinase"/>
    <property type="match status" value="1"/>
</dbReference>
<dbReference type="PANTHER" id="PTHR22983:SF6">
    <property type="entry name" value="SERINE_THREONINE-PROTEIN KINASE 36"/>
    <property type="match status" value="1"/>
</dbReference>
<evidence type="ECO:0000313" key="11">
    <source>
        <dbReference type="Proteomes" id="UP000479190"/>
    </source>
</evidence>
<evidence type="ECO:0000256" key="8">
    <source>
        <dbReference type="ARBA" id="ARBA00048679"/>
    </source>
</evidence>
<accession>A0A6H5IR21</accession>
<dbReference type="InterPro" id="IPR005135">
    <property type="entry name" value="Endo/exonuclease/phosphatase"/>
</dbReference>
<sequence>MENYDLVRIIGEGSFGQVYMAIRKDNGTPVAYKITRKMVIVTEYVERELYVILKTNGRLSEVYSQAIAGDMVSALNYLHSNRIVHRDMKPQNVLMSIDGVAKLCDFGFARMMNVDTHVLTSVKGTPLYMAPELIDELPYDHTVDICFEPSYLRKMLEKQIKRLQSQVLRRSETNSGSEAENIANCDQVLQNLSIRISRHLSSLPQNQSDQRDEHIMLPISKGKLHQQQQHDVNSMEGAAACYPIDSSSKLGSIGQSTKDRSLDALPQNNTRDLAERLARLGADWAPRDIVQPIENEEWAVFLQKTMEEVMEGEITSLIQENCMSVFVAPLRNPLASCCVLEYVACLAALAFVAEGVSEDDLETILQVYLDAKLVPNLLYATKLLMTEKYPESDASTSTCNNKWRSNLSLSNEELQALESAMLVMCRLVHVKENKQAFLRQFCDAVWVVVQDATELLQQLLGLEKRKSRVVADLLAVMNEILRSDTGNSALLDILILGSRSTDDTVSLFTKLLTHRQVKLRTRACIFLSRFWESPIARLCSESGAMVCVGRCRNYSTIRMIPHANIPTVMYNTLITVDTLTPEAMKRTKTWSVIKIEFYSWSSFDCTTYDTSVRHCTSILSNSEKLREEGSKSIRLFLQQKAMSLYTCTSKRRIGETLWPWMRTRLYLFVIAQTKVKFCSRQDTRRLGSRASCSPHIKKASKHSDCKKLSDIEFSALLANITEEARGRRPLVIAGDFNAGSTEWGCRATRPRASILLDSLALLDAVLLNTGDAPTGVGGSIVDLTFVCETLAPRVKSWTVSGRYTHSDHQAIIFEIEDTGTSTRPSMCQSCKWNARTLDAGRFSAAVSSASVAPGTAEDMVSSLMAVITSACDASMSKANPRRRREPVYWWTAEIADLRRSCLRARRL</sequence>